<reference evidence="4" key="1">
    <citation type="journal article" date="2020" name="Stud. Mycol.">
        <title>101 Dothideomycetes genomes: a test case for predicting lifestyles and emergence of pathogens.</title>
        <authorList>
            <person name="Haridas S."/>
            <person name="Albert R."/>
            <person name="Binder M."/>
            <person name="Bloem J."/>
            <person name="Labutti K."/>
            <person name="Salamov A."/>
            <person name="Andreopoulos B."/>
            <person name="Baker S."/>
            <person name="Barry K."/>
            <person name="Bills G."/>
            <person name="Bluhm B."/>
            <person name="Cannon C."/>
            <person name="Castanera R."/>
            <person name="Culley D."/>
            <person name="Daum C."/>
            <person name="Ezra D."/>
            <person name="Gonzalez J."/>
            <person name="Henrissat B."/>
            <person name="Kuo A."/>
            <person name="Liang C."/>
            <person name="Lipzen A."/>
            <person name="Lutzoni F."/>
            <person name="Magnuson J."/>
            <person name="Mondo S."/>
            <person name="Nolan M."/>
            <person name="Ohm R."/>
            <person name="Pangilinan J."/>
            <person name="Park H.-J."/>
            <person name="Ramirez L."/>
            <person name="Alfaro M."/>
            <person name="Sun H."/>
            <person name="Tritt A."/>
            <person name="Yoshinaga Y."/>
            <person name="Zwiers L.-H."/>
            <person name="Turgeon B."/>
            <person name="Goodwin S."/>
            <person name="Spatafora J."/>
            <person name="Crous P."/>
            <person name="Grigoriev I."/>
        </authorList>
    </citation>
    <scope>NUCLEOTIDE SEQUENCE</scope>
    <source>
        <strain evidence="4">CBS 113389</strain>
    </source>
</reference>
<evidence type="ECO:0000256" key="2">
    <source>
        <dbReference type="SAM" id="Phobius"/>
    </source>
</evidence>
<dbReference type="GeneID" id="54477941"/>
<feature type="compositionally biased region" description="Low complexity" evidence="1">
    <location>
        <begin position="216"/>
        <end position="226"/>
    </location>
</feature>
<keyword evidence="2" id="KW-1133">Transmembrane helix</keyword>
<name>A0A6A6PVL0_9PEZI</name>
<keyword evidence="2" id="KW-0472">Membrane</keyword>
<evidence type="ECO:0000259" key="3">
    <source>
        <dbReference type="Pfam" id="PF13349"/>
    </source>
</evidence>
<keyword evidence="5" id="KW-1185">Reference proteome</keyword>
<dbReference type="EMBL" id="MU001634">
    <property type="protein sequence ID" value="KAF2484198.1"/>
    <property type="molecule type" value="Genomic_DNA"/>
</dbReference>
<dbReference type="OrthoDB" id="3539644at2759"/>
<gene>
    <name evidence="4" type="ORF">BDY17DRAFT_323067</name>
</gene>
<evidence type="ECO:0000313" key="4">
    <source>
        <dbReference type="EMBL" id="KAF2484198.1"/>
    </source>
</evidence>
<feature type="compositionally biased region" description="Low complexity" evidence="1">
    <location>
        <begin position="69"/>
        <end position="78"/>
    </location>
</feature>
<evidence type="ECO:0000256" key="1">
    <source>
        <dbReference type="SAM" id="MobiDB-lite"/>
    </source>
</evidence>
<dbReference type="Proteomes" id="UP000799767">
    <property type="component" value="Unassembled WGS sequence"/>
</dbReference>
<feature type="region of interest" description="Disordered" evidence="1">
    <location>
        <begin position="128"/>
        <end position="190"/>
    </location>
</feature>
<evidence type="ECO:0000313" key="5">
    <source>
        <dbReference type="Proteomes" id="UP000799767"/>
    </source>
</evidence>
<dbReference type="InterPro" id="IPR025164">
    <property type="entry name" value="Toastrack_DUF4097"/>
</dbReference>
<feature type="domain" description="DUF4097" evidence="3">
    <location>
        <begin position="484"/>
        <end position="671"/>
    </location>
</feature>
<proteinExistence type="predicted"/>
<dbReference type="RefSeq" id="XP_033590768.1">
    <property type="nucleotide sequence ID" value="XM_033736939.1"/>
</dbReference>
<accession>A0A6A6PVL0</accession>
<feature type="transmembrane region" description="Helical" evidence="2">
    <location>
        <begin position="195"/>
        <end position="214"/>
    </location>
</feature>
<feature type="compositionally biased region" description="Acidic residues" evidence="1">
    <location>
        <begin position="10"/>
        <end position="30"/>
    </location>
</feature>
<protein>
    <recommendedName>
        <fullName evidence="3">DUF4097 domain-containing protein</fullName>
    </recommendedName>
</protein>
<feature type="region of interest" description="Disordered" evidence="1">
    <location>
        <begin position="1"/>
        <end position="107"/>
    </location>
</feature>
<keyword evidence="2" id="KW-0812">Transmembrane</keyword>
<sequence>MANSGLSYESDLEDAGSDYDVEANDSDAESLLDLHQSPADGYFERRNLPRQNYTENPAIQSNKAREAAQARAHNQAEASNPTYAPAHIIESAPPDYNTATAGQREQQREAFDADHPLVRNGLLHDFGGSSARFAPQSMRDPVHPAATDAPAPAGDARDGARLEEQPTERTALLSSAGDSKQPPKSRRSKSRCGKGCLLAVIVVLLAILAIIITAGSRESSSSPSGDGSPGEKVPSVKPPRDPTPPHPSRSGSCPLNSFSKTESFNFTADGGNFSLIERIERLDYASQFWKGLRISGTVKISPAGPEQEESGPDIRVWVNYATMAPLDIVEGTYVHDDDGLELRFPKIKLNDWLPNPDACIDMAVAIHVTRNAKLGDWTTWVKHMDVVVEPHLFRNDDELDDSEWMQDSSYFTPPSSSSIHTSSGDIDIAYWDSRRTVIDSSSGSVEGAFALRDLLAIRTASGSMDVKIEPKPADKAHPKPATYALRTSSGSITAAFNVYADDIPARHYEGVIETSSGSIKGGYILGDHLTIHTNSGNIGVSVLPYAADLASSRFETSSGSGRTELEFLSPYTDTLDTADVTDSSKPKHRTGIIDGLQSVHNTTSGSIQLEYPDEWEGEVDAWSSSGHVDIRGRDLKIYYDYDIPTAGHQVVGLKGDGSSKVKLKSSSGSIDALFGDEKDYDEGREEKKKWRWGWKGEWDCC</sequence>
<dbReference type="Pfam" id="PF13349">
    <property type="entry name" value="DUF4097"/>
    <property type="match status" value="1"/>
</dbReference>
<organism evidence="4 5">
    <name type="scientific">Neohortaea acidophila</name>
    <dbReference type="NCBI Taxonomy" id="245834"/>
    <lineage>
        <taxon>Eukaryota</taxon>
        <taxon>Fungi</taxon>
        <taxon>Dikarya</taxon>
        <taxon>Ascomycota</taxon>
        <taxon>Pezizomycotina</taxon>
        <taxon>Dothideomycetes</taxon>
        <taxon>Dothideomycetidae</taxon>
        <taxon>Mycosphaerellales</taxon>
        <taxon>Teratosphaeriaceae</taxon>
        <taxon>Neohortaea</taxon>
    </lineage>
</organism>
<feature type="compositionally biased region" description="Basic and acidic residues" evidence="1">
    <location>
        <begin position="155"/>
        <end position="167"/>
    </location>
</feature>
<feature type="compositionally biased region" description="Polar residues" evidence="1">
    <location>
        <begin position="49"/>
        <end position="62"/>
    </location>
</feature>
<feature type="region of interest" description="Disordered" evidence="1">
    <location>
        <begin position="216"/>
        <end position="254"/>
    </location>
</feature>
<feature type="compositionally biased region" description="Low complexity" evidence="1">
    <location>
        <begin position="144"/>
        <end position="154"/>
    </location>
</feature>
<dbReference type="AlphaFoldDB" id="A0A6A6PVL0"/>